<dbReference type="RefSeq" id="WP_237818349.1">
    <property type="nucleotide sequence ID" value="NZ_JAKLTQ010000002.1"/>
</dbReference>
<dbReference type="Proteomes" id="UP001165368">
    <property type="component" value="Unassembled WGS sequence"/>
</dbReference>
<accession>A0ABS9L3W2</accession>
<protein>
    <recommendedName>
        <fullName evidence="1">Stress-response A/B barrel domain-containing protein</fullName>
    </recommendedName>
</protein>
<dbReference type="InterPro" id="IPR013097">
    <property type="entry name" value="Dabb"/>
</dbReference>
<dbReference type="EMBL" id="JAKLTQ010000002">
    <property type="protein sequence ID" value="MCG2621243.1"/>
    <property type="molecule type" value="Genomic_DNA"/>
</dbReference>
<dbReference type="SMART" id="SM00886">
    <property type="entry name" value="Dabb"/>
    <property type="match status" value="2"/>
</dbReference>
<evidence type="ECO:0000313" key="3">
    <source>
        <dbReference type="Proteomes" id="UP001165368"/>
    </source>
</evidence>
<dbReference type="PROSITE" id="PS51502">
    <property type="entry name" value="S_R_A_B_BARREL"/>
    <property type="match status" value="2"/>
</dbReference>
<reference evidence="2" key="1">
    <citation type="submission" date="2022-01" db="EMBL/GenBank/DDBJ databases">
        <authorList>
            <person name="Jo J.-H."/>
            <person name="Im W.-T."/>
        </authorList>
    </citation>
    <scope>NUCLEOTIDE SEQUENCE</scope>
    <source>
        <strain evidence="2">I2-34</strain>
    </source>
</reference>
<organism evidence="2 3">
    <name type="scientific">Arthrobacter hankyongi</name>
    <dbReference type="NCBI Taxonomy" id="2904801"/>
    <lineage>
        <taxon>Bacteria</taxon>
        <taxon>Bacillati</taxon>
        <taxon>Actinomycetota</taxon>
        <taxon>Actinomycetes</taxon>
        <taxon>Micrococcales</taxon>
        <taxon>Micrococcaceae</taxon>
        <taxon>Arthrobacter</taxon>
    </lineage>
</organism>
<proteinExistence type="predicted"/>
<name>A0ABS9L3W2_9MICC</name>
<evidence type="ECO:0000259" key="1">
    <source>
        <dbReference type="PROSITE" id="PS51502"/>
    </source>
</evidence>
<feature type="domain" description="Stress-response A/B barrel" evidence="1">
    <location>
        <begin position="110"/>
        <end position="207"/>
    </location>
</feature>
<dbReference type="SUPFAM" id="SSF54909">
    <property type="entry name" value="Dimeric alpha+beta barrel"/>
    <property type="match status" value="1"/>
</dbReference>
<evidence type="ECO:0000313" key="2">
    <source>
        <dbReference type="EMBL" id="MCG2621243.1"/>
    </source>
</evidence>
<keyword evidence="3" id="KW-1185">Reference proteome</keyword>
<sequence>MIRRFYVMPLNPGATEERIDEFLKALSDSDRFISGLLDSSAGVDLDTRTVVWEMTFVDEETYTGPYMVHPYHMATLDNYLIADSPESLAHDIDTTRYTLPDSVPRLEEGVRRVVLMKLPEGTDTSMLETLAAQGEGMAASVFSPDNVAWRFPTKDLNWTHVWEQGFTDMAALNHYLKTAEGIACSSLEGFKRLGIDARSLKILTYPFKLKPAQSPPNIPSEPFPILYTITARTALEDVDTYIDLLERDYDPPLADVGAKLLHRWRTVDHAYTEAEVQSTWQLDSVAAFSDLRIMTVTNPSWNRFVLEGMPLVRSGTRRFYRAV</sequence>
<comment type="caution">
    <text evidence="2">The sequence shown here is derived from an EMBL/GenBank/DDBJ whole genome shotgun (WGS) entry which is preliminary data.</text>
</comment>
<dbReference type="InterPro" id="IPR011008">
    <property type="entry name" value="Dimeric_a/b-barrel"/>
</dbReference>
<gene>
    <name evidence="2" type="ORF">LVY72_04865</name>
</gene>
<feature type="domain" description="Stress-response A/B barrel" evidence="1">
    <location>
        <begin position="1"/>
        <end position="92"/>
    </location>
</feature>